<protein>
    <submittedName>
        <fullName evidence="2">Tetratricopeptide repeat protein</fullName>
    </submittedName>
</protein>
<organism evidence="2 3">
    <name type="scientific">Aquisphaera giovannonii</name>
    <dbReference type="NCBI Taxonomy" id="406548"/>
    <lineage>
        <taxon>Bacteria</taxon>
        <taxon>Pseudomonadati</taxon>
        <taxon>Planctomycetota</taxon>
        <taxon>Planctomycetia</taxon>
        <taxon>Isosphaerales</taxon>
        <taxon>Isosphaeraceae</taxon>
        <taxon>Aquisphaera</taxon>
    </lineage>
</organism>
<evidence type="ECO:0000313" key="3">
    <source>
        <dbReference type="Proteomes" id="UP000324233"/>
    </source>
</evidence>
<dbReference type="InterPro" id="IPR011990">
    <property type="entry name" value="TPR-like_helical_dom_sf"/>
</dbReference>
<name>A0A5B9W164_9BACT</name>
<gene>
    <name evidence="2" type="ORF">OJF2_22060</name>
</gene>
<proteinExistence type="predicted"/>
<dbReference type="SUPFAM" id="SSF48452">
    <property type="entry name" value="TPR-like"/>
    <property type="match status" value="1"/>
</dbReference>
<evidence type="ECO:0000313" key="2">
    <source>
        <dbReference type="EMBL" id="QEH33700.1"/>
    </source>
</evidence>
<dbReference type="OrthoDB" id="264557at2"/>
<dbReference type="PROSITE" id="PS50005">
    <property type="entry name" value="TPR"/>
    <property type="match status" value="1"/>
</dbReference>
<keyword evidence="3" id="KW-1185">Reference proteome</keyword>
<dbReference type="Gene3D" id="1.25.40.10">
    <property type="entry name" value="Tetratricopeptide repeat domain"/>
    <property type="match status" value="1"/>
</dbReference>
<dbReference type="SMART" id="SM00028">
    <property type="entry name" value="TPR"/>
    <property type="match status" value="3"/>
</dbReference>
<dbReference type="RefSeq" id="WP_148593713.1">
    <property type="nucleotide sequence ID" value="NZ_CP042997.1"/>
</dbReference>
<reference evidence="2 3" key="1">
    <citation type="submission" date="2019-08" db="EMBL/GenBank/DDBJ databases">
        <title>Deep-cultivation of Planctomycetes and their phenomic and genomic characterization uncovers novel biology.</title>
        <authorList>
            <person name="Wiegand S."/>
            <person name="Jogler M."/>
            <person name="Boedeker C."/>
            <person name="Pinto D."/>
            <person name="Vollmers J."/>
            <person name="Rivas-Marin E."/>
            <person name="Kohn T."/>
            <person name="Peeters S.H."/>
            <person name="Heuer A."/>
            <person name="Rast P."/>
            <person name="Oberbeckmann S."/>
            <person name="Bunk B."/>
            <person name="Jeske O."/>
            <person name="Meyerdierks A."/>
            <person name="Storesund J.E."/>
            <person name="Kallscheuer N."/>
            <person name="Luecker S."/>
            <person name="Lage O.M."/>
            <person name="Pohl T."/>
            <person name="Merkel B.J."/>
            <person name="Hornburger P."/>
            <person name="Mueller R.-W."/>
            <person name="Bruemmer F."/>
            <person name="Labrenz M."/>
            <person name="Spormann A.M."/>
            <person name="Op den Camp H."/>
            <person name="Overmann J."/>
            <person name="Amann R."/>
            <person name="Jetten M.S.M."/>
            <person name="Mascher T."/>
            <person name="Medema M.H."/>
            <person name="Devos D.P."/>
            <person name="Kaster A.-K."/>
            <person name="Ovreas L."/>
            <person name="Rohde M."/>
            <person name="Galperin M.Y."/>
            <person name="Jogler C."/>
        </authorList>
    </citation>
    <scope>NUCLEOTIDE SEQUENCE [LARGE SCALE GENOMIC DNA]</scope>
    <source>
        <strain evidence="2 3">OJF2</strain>
    </source>
</reference>
<dbReference type="NCBIfam" id="NF047558">
    <property type="entry name" value="TPR_END_plus"/>
    <property type="match status" value="1"/>
</dbReference>
<feature type="repeat" description="TPR" evidence="1">
    <location>
        <begin position="111"/>
        <end position="144"/>
    </location>
</feature>
<dbReference type="EMBL" id="CP042997">
    <property type="protein sequence ID" value="QEH33700.1"/>
    <property type="molecule type" value="Genomic_DNA"/>
</dbReference>
<dbReference type="Pfam" id="PF13432">
    <property type="entry name" value="TPR_16"/>
    <property type="match status" value="1"/>
</dbReference>
<accession>A0A5B9W164</accession>
<sequence length="174" mass="20092">MSRTISDRIRRRLHEAEGYLELDLPEHALQILESRRDWPGLQFEACLIHGESLRRLNRHREAITPLELATRLRPDDTRVALALGWCFKRSNRLAQAIDALDRVRKHHPDNALILYNLACYWTLAGNTSRAIEELRAALRLEPDLRSQVVGEADFQRLRGNPDFESLVMGPAPRL</sequence>
<evidence type="ECO:0000256" key="1">
    <source>
        <dbReference type="PROSITE-ProRule" id="PRU00339"/>
    </source>
</evidence>
<dbReference type="KEGG" id="agv:OJF2_22060"/>
<dbReference type="InterPro" id="IPR019734">
    <property type="entry name" value="TPR_rpt"/>
</dbReference>
<keyword evidence="1" id="KW-0802">TPR repeat</keyword>
<dbReference type="Proteomes" id="UP000324233">
    <property type="component" value="Chromosome"/>
</dbReference>
<dbReference type="AlphaFoldDB" id="A0A5B9W164"/>